<name>A0A3B1CN62_9ZZZZ</name>
<accession>A0A3B1CN62</accession>
<evidence type="ECO:0000256" key="1">
    <source>
        <dbReference type="SAM" id="Phobius"/>
    </source>
</evidence>
<gene>
    <name evidence="2" type="ORF">MNBD_NITROSPINAE04-2428</name>
</gene>
<dbReference type="EMBL" id="UOGA01000174">
    <property type="protein sequence ID" value="VAX20335.1"/>
    <property type="molecule type" value="Genomic_DNA"/>
</dbReference>
<protein>
    <recommendedName>
        <fullName evidence="3">Zinc ribbon domain-containing protein</fullName>
    </recommendedName>
</protein>
<dbReference type="AlphaFoldDB" id="A0A3B1CN62"/>
<keyword evidence="1" id="KW-0472">Membrane</keyword>
<keyword evidence="1" id="KW-1133">Transmembrane helix</keyword>
<keyword evidence="1" id="KW-0812">Transmembrane</keyword>
<evidence type="ECO:0008006" key="3">
    <source>
        <dbReference type="Google" id="ProtNLM"/>
    </source>
</evidence>
<proteinExistence type="predicted"/>
<sequence length="134" mass="14680">MPVDPGHKEFPKTSSDFINCPQCGCPNRAADTACSYCDAPLSQKAGVSVRFKRAYESLKWRYKLKSPRSNPGVAVKRRAGALLTLILGFSLAVIGGWFFVMAISSTSFSEFIIGALFALYGVYTIIHILKPNRA</sequence>
<reference evidence="2" key="1">
    <citation type="submission" date="2018-06" db="EMBL/GenBank/DDBJ databases">
        <authorList>
            <person name="Zhirakovskaya E."/>
        </authorList>
    </citation>
    <scope>NUCLEOTIDE SEQUENCE</scope>
</reference>
<organism evidence="2">
    <name type="scientific">hydrothermal vent metagenome</name>
    <dbReference type="NCBI Taxonomy" id="652676"/>
    <lineage>
        <taxon>unclassified sequences</taxon>
        <taxon>metagenomes</taxon>
        <taxon>ecological metagenomes</taxon>
    </lineage>
</organism>
<evidence type="ECO:0000313" key="2">
    <source>
        <dbReference type="EMBL" id="VAX20335.1"/>
    </source>
</evidence>
<feature type="transmembrane region" description="Helical" evidence="1">
    <location>
        <begin position="79"/>
        <end position="99"/>
    </location>
</feature>
<feature type="transmembrane region" description="Helical" evidence="1">
    <location>
        <begin position="111"/>
        <end position="129"/>
    </location>
</feature>